<evidence type="ECO:0000259" key="1">
    <source>
        <dbReference type="PROSITE" id="PS50943"/>
    </source>
</evidence>
<dbReference type="InterPro" id="IPR001387">
    <property type="entry name" value="Cro/C1-type_HTH"/>
</dbReference>
<feature type="domain" description="HTH cro/C1-type" evidence="1">
    <location>
        <begin position="12"/>
        <end position="66"/>
    </location>
</feature>
<dbReference type="InterPro" id="IPR010982">
    <property type="entry name" value="Lambda_DNA-bd_dom_sf"/>
</dbReference>
<protein>
    <submittedName>
        <fullName evidence="2">Helix-turn-helix domain-containing protein</fullName>
    </submittedName>
</protein>
<comment type="caution">
    <text evidence="2">The sequence shown here is derived from an EMBL/GenBank/DDBJ whole genome shotgun (WGS) entry which is preliminary data.</text>
</comment>
<sequence length="170" mass="18007">MILLRRVIGDALRARRQGQHRTLREVSSAANVSLGYLSEIERGQKEASSELLAAICDALGARLSELLREVSDTVQLAEQVPGVLLPVQDRPAAEPAPAEAATTTDAPARVGAAADGTVRAVPAGVRRIATEDGTVSVSVRQDSPLKATLHTTRRVRSTPQDLDRDALCVG</sequence>
<dbReference type="Pfam" id="PF01381">
    <property type="entry name" value="HTH_3"/>
    <property type="match status" value="1"/>
</dbReference>
<accession>A0ABV8KH60</accession>
<evidence type="ECO:0000313" key="3">
    <source>
        <dbReference type="Proteomes" id="UP001595868"/>
    </source>
</evidence>
<dbReference type="EMBL" id="JBHSBN010000002">
    <property type="protein sequence ID" value="MFC4105227.1"/>
    <property type="molecule type" value="Genomic_DNA"/>
</dbReference>
<dbReference type="Gene3D" id="1.10.260.40">
    <property type="entry name" value="lambda repressor-like DNA-binding domains"/>
    <property type="match status" value="1"/>
</dbReference>
<keyword evidence="3" id="KW-1185">Reference proteome</keyword>
<name>A0ABV8KH60_9ACTN</name>
<dbReference type="SMART" id="SM00530">
    <property type="entry name" value="HTH_XRE"/>
    <property type="match status" value="1"/>
</dbReference>
<gene>
    <name evidence="2" type="ORF">ACFOX0_04630</name>
</gene>
<proteinExistence type="predicted"/>
<reference evidence="3" key="1">
    <citation type="journal article" date="2019" name="Int. J. Syst. Evol. Microbiol.">
        <title>The Global Catalogue of Microorganisms (GCM) 10K type strain sequencing project: providing services to taxonomists for standard genome sequencing and annotation.</title>
        <authorList>
            <consortium name="The Broad Institute Genomics Platform"/>
            <consortium name="The Broad Institute Genome Sequencing Center for Infectious Disease"/>
            <person name="Wu L."/>
            <person name="Ma J."/>
        </authorList>
    </citation>
    <scope>NUCLEOTIDE SEQUENCE [LARGE SCALE GENOMIC DNA]</scope>
    <source>
        <strain evidence="3">2902at01</strain>
    </source>
</reference>
<organism evidence="2 3">
    <name type="scientific">Micromonospora zhanjiangensis</name>
    <dbReference type="NCBI Taxonomy" id="1522057"/>
    <lineage>
        <taxon>Bacteria</taxon>
        <taxon>Bacillati</taxon>
        <taxon>Actinomycetota</taxon>
        <taxon>Actinomycetes</taxon>
        <taxon>Micromonosporales</taxon>
        <taxon>Micromonosporaceae</taxon>
        <taxon>Micromonospora</taxon>
    </lineage>
</organism>
<dbReference type="CDD" id="cd00093">
    <property type="entry name" value="HTH_XRE"/>
    <property type="match status" value="1"/>
</dbReference>
<dbReference type="Proteomes" id="UP001595868">
    <property type="component" value="Unassembled WGS sequence"/>
</dbReference>
<dbReference type="SUPFAM" id="SSF47413">
    <property type="entry name" value="lambda repressor-like DNA-binding domains"/>
    <property type="match status" value="1"/>
</dbReference>
<dbReference type="PROSITE" id="PS50943">
    <property type="entry name" value="HTH_CROC1"/>
    <property type="match status" value="1"/>
</dbReference>
<evidence type="ECO:0000313" key="2">
    <source>
        <dbReference type="EMBL" id="MFC4105227.1"/>
    </source>
</evidence>
<dbReference type="RefSeq" id="WP_377542232.1">
    <property type="nucleotide sequence ID" value="NZ_JBHSBN010000002.1"/>
</dbReference>